<feature type="transmembrane region" description="Helical" evidence="1">
    <location>
        <begin position="109"/>
        <end position="132"/>
    </location>
</feature>
<comment type="caution">
    <text evidence="2">The sequence shown here is derived from an EMBL/GenBank/DDBJ whole genome shotgun (WGS) entry which is preliminary data.</text>
</comment>
<evidence type="ECO:0000256" key="1">
    <source>
        <dbReference type="SAM" id="Phobius"/>
    </source>
</evidence>
<accession>A0ABU6NNR9</accession>
<organism evidence="2 3">
    <name type="scientific">Shouchella miscanthi</name>
    <dbReference type="NCBI Taxonomy" id="2598861"/>
    <lineage>
        <taxon>Bacteria</taxon>
        <taxon>Bacillati</taxon>
        <taxon>Bacillota</taxon>
        <taxon>Bacilli</taxon>
        <taxon>Bacillales</taxon>
        <taxon>Bacillaceae</taxon>
        <taxon>Shouchella</taxon>
    </lineage>
</organism>
<evidence type="ECO:0000313" key="3">
    <source>
        <dbReference type="Proteomes" id="UP001341820"/>
    </source>
</evidence>
<feature type="transmembrane region" description="Helical" evidence="1">
    <location>
        <begin position="35"/>
        <end position="62"/>
    </location>
</feature>
<evidence type="ECO:0000313" key="2">
    <source>
        <dbReference type="EMBL" id="MED4129836.1"/>
    </source>
</evidence>
<protein>
    <submittedName>
        <fullName evidence="2">Uncharacterized protein</fullName>
    </submittedName>
</protein>
<keyword evidence="1" id="KW-0812">Transmembrane</keyword>
<dbReference type="Proteomes" id="UP001341820">
    <property type="component" value="Unassembled WGS sequence"/>
</dbReference>
<feature type="transmembrane region" description="Helical" evidence="1">
    <location>
        <begin position="82"/>
        <end position="102"/>
    </location>
</feature>
<keyword evidence="3" id="KW-1185">Reference proteome</keyword>
<keyword evidence="1" id="KW-1133">Transmembrane helix</keyword>
<feature type="transmembrane region" description="Helical" evidence="1">
    <location>
        <begin position="6"/>
        <end position="23"/>
    </location>
</feature>
<keyword evidence="1" id="KW-0472">Membrane</keyword>
<proteinExistence type="predicted"/>
<dbReference type="RefSeq" id="WP_328238499.1">
    <property type="nucleotide sequence ID" value="NZ_JAROAS010000043.1"/>
</dbReference>
<reference evidence="2 3" key="1">
    <citation type="submission" date="2023-03" db="EMBL/GenBank/DDBJ databases">
        <title>Bacillus Genome Sequencing.</title>
        <authorList>
            <person name="Dunlap C."/>
        </authorList>
    </citation>
    <scope>NUCLEOTIDE SEQUENCE [LARGE SCALE GENOMIC DNA]</scope>
    <source>
        <strain evidence="2 3">B-4107</strain>
    </source>
</reference>
<feature type="transmembrane region" description="Helical" evidence="1">
    <location>
        <begin position="144"/>
        <end position="160"/>
    </location>
</feature>
<dbReference type="EMBL" id="JAROAS010000043">
    <property type="protein sequence ID" value="MED4129836.1"/>
    <property type="molecule type" value="Genomic_DNA"/>
</dbReference>
<name>A0ABU6NNR9_9BACI</name>
<sequence>MTNKEITIYQIFCGTGLFIFLLLSHEINSIIIKKLLSNQILFVSANNIHIIINLTFVLILLLLENKKKDAFLMKVDNKKYLTLPWCCFFIFSLGLTFVLVSLNLFNKTAVLILVSLMSIFIYYPVFTTLRFFLFNKRNNLSNNRNSLIAAYIALIIIVFLI</sequence>
<gene>
    <name evidence="2" type="ORF">P5F74_17005</name>
</gene>